<keyword evidence="2" id="KW-1185">Reference proteome</keyword>
<proteinExistence type="predicted"/>
<dbReference type="AlphaFoldDB" id="A0A370R311"/>
<protein>
    <submittedName>
        <fullName evidence="1">Uncharacterized protein</fullName>
    </submittedName>
</protein>
<gene>
    <name evidence="1" type="ORF">C8D90_101247</name>
</gene>
<reference evidence="1 2" key="1">
    <citation type="submission" date="2018-07" db="EMBL/GenBank/DDBJ databases">
        <title>Genomic Encyclopedia of Type Strains, Phase IV (KMG-IV): sequencing the most valuable type-strain genomes for metagenomic binning, comparative biology and taxonomic classification.</title>
        <authorList>
            <person name="Goeker M."/>
        </authorList>
    </citation>
    <scope>NUCLEOTIDE SEQUENCE [LARGE SCALE GENOMIC DNA]</scope>
    <source>
        <strain evidence="1 2">DSM 103736</strain>
    </source>
</reference>
<comment type="caution">
    <text evidence="1">The sequence shown here is derived from an EMBL/GenBank/DDBJ whole genome shotgun (WGS) entry which is preliminary data.</text>
</comment>
<evidence type="ECO:0000313" key="2">
    <source>
        <dbReference type="Proteomes" id="UP000254848"/>
    </source>
</evidence>
<sequence>MHNRRKDGGVLLFFLREEANVVVCNQREVYANNVTLIVLVE</sequence>
<evidence type="ECO:0000313" key="1">
    <source>
        <dbReference type="EMBL" id="RDK96811.1"/>
    </source>
</evidence>
<dbReference type="EMBL" id="QRAP01000001">
    <property type="protein sequence ID" value="RDK96811.1"/>
    <property type="molecule type" value="Genomic_DNA"/>
</dbReference>
<organism evidence="1 2">
    <name type="scientific">Enterobacillus tribolii</name>
    <dbReference type="NCBI Taxonomy" id="1487935"/>
    <lineage>
        <taxon>Bacteria</taxon>
        <taxon>Pseudomonadati</taxon>
        <taxon>Pseudomonadota</taxon>
        <taxon>Gammaproteobacteria</taxon>
        <taxon>Enterobacterales</taxon>
        <taxon>Hafniaceae</taxon>
        <taxon>Enterobacillus</taxon>
    </lineage>
</organism>
<accession>A0A370R311</accession>
<dbReference type="Proteomes" id="UP000254848">
    <property type="component" value="Unassembled WGS sequence"/>
</dbReference>
<name>A0A370R311_9GAMM</name>